<feature type="region of interest" description="Disordered" evidence="1">
    <location>
        <begin position="19"/>
        <end position="42"/>
    </location>
</feature>
<evidence type="ECO:0000256" key="1">
    <source>
        <dbReference type="SAM" id="MobiDB-lite"/>
    </source>
</evidence>
<evidence type="ECO:0000313" key="3">
    <source>
        <dbReference type="Proteomes" id="UP000485058"/>
    </source>
</evidence>
<evidence type="ECO:0000313" key="2">
    <source>
        <dbReference type="EMBL" id="GFH32580.1"/>
    </source>
</evidence>
<protein>
    <submittedName>
        <fullName evidence="2">Uncharacterized protein</fullName>
    </submittedName>
</protein>
<name>A0A6A0AI10_HAELA</name>
<comment type="caution">
    <text evidence="2">The sequence shown here is derived from an EMBL/GenBank/DDBJ whole genome shotgun (WGS) entry which is preliminary data.</text>
</comment>
<sequence>MHHALPPAVSTPMLGHISAQPQQAIPQPEGPKDLAKRHHDCSPIPREGGAYQHCDRHQAIYRLLCPRPASHVHARAGIRRAAFRLSPHFHGPHASLDCASLSSSAAGVCVCKTCCNVKLVLTVLAQHKAGLALELPGPALGATVPFPAGPDPSTVALPPRALGAAGEDGIGDTAHLLAADSPFVDPNAEFEHHHPDHHLPVPPPFVAASPTHLSATTVRGLYMCSCGPDAPHQARCCHRTCSDCKD</sequence>
<organism evidence="2 3">
    <name type="scientific">Haematococcus lacustris</name>
    <name type="common">Green alga</name>
    <name type="synonym">Haematococcus pluvialis</name>
    <dbReference type="NCBI Taxonomy" id="44745"/>
    <lineage>
        <taxon>Eukaryota</taxon>
        <taxon>Viridiplantae</taxon>
        <taxon>Chlorophyta</taxon>
        <taxon>core chlorophytes</taxon>
        <taxon>Chlorophyceae</taxon>
        <taxon>CS clade</taxon>
        <taxon>Chlamydomonadales</taxon>
        <taxon>Haematococcaceae</taxon>
        <taxon>Haematococcus</taxon>
    </lineage>
</organism>
<feature type="non-terminal residue" evidence="2">
    <location>
        <position position="246"/>
    </location>
</feature>
<dbReference type="Proteomes" id="UP000485058">
    <property type="component" value="Unassembled WGS sequence"/>
</dbReference>
<reference evidence="2 3" key="1">
    <citation type="submission" date="2020-02" db="EMBL/GenBank/DDBJ databases">
        <title>Draft genome sequence of Haematococcus lacustris strain NIES-144.</title>
        <authorList>
            <person name="Morimoto D."/>
            <person name="Nakagawa S."/>
            <person name="Yoshida T."/>
            <person name="Sawayama S."/>
        </authorList>
    </citation>
    <scope>NUCLEOTIDE SEQUENCE [LARGE SCALE GENOMIC DNA]</scope>
    <source>
        <strain evidence="2 3">NIES-144</strain>
    </source>
</reference>
<dbReference type="EMBL" id="BLLF01006829">
    <property type="protein sequence ID" value="GFH32580.1"/>
    <property type="molecule type" value="Genomic_DNA"/>
</dbReference>
<accession>A0A6A0AI10</accession>
<keyword evidence="3" id="KW-1185">Reference proteome</keyword>
<gene>
    <name evidence="2" type="ORF">HaLaN_31821</name>
</gene>
<dbReference type="AlphaFoldDB" id="A0A6A0AI10"/>
<proteinExistence type="predicted"/>